<evidence type="ECO:0000256" key="1">
    <source>
        <dbReference type="ARBA" id="ARBA00004141"/>
    </source>
</evidence>
<dbReference type="AlphaFoldDB" id="A0A813DQT7"/>
<protein>
    <recommendedName>
        <fullName evidence="6">Amino acid transporter transmembrane domain-containing protein</fullName>
    </recommendedName>
</protein>
<dbReference type="GO" id="GO:0005774">
    <property type="term" value="C:vacuolar membrane"/>
    <property type="evidence" value="ECO:0007669"/>
    <property type="project" value="TreeGrafter"/>
</dbReference>
<evidence type="ECO:0000256" key="3">
    <source>
        <dbReference type="ARBA" id="ARBA00022989"/>
    </source>
</evidence>
<feature type="domain" description="Amino acid transporter transmembrane" evidence="6">
    <location>
        <begin position="110"/>
        <end position="496"/>
    </location>
</feature>
<dbReference type="Proteomes" id="UP000654075">
    <property type="component" value="Unassembled WGS sequence"/>
</dbReference>
<dbReference type="EMBL" id="CAJNNV010004176">
    <property type="protein sequence ID" value="CAE8590268.1"/>
    <property type="molecule type" value="Genomic_DNA"/>
</dbReference>
<evidence type="ECO:0000313" key="7">
    <source>
        <dbReference type="EMBL" id="CAE8590268.1"/>
    </source>
</evidence>
<dbReference type="InterPro" id="IPR013057">
    <property type="entry name" value="AA_transpt_TM"/>
</dbReference>
<keyword evidence="8" id="KW-1185">Reference proteome</keyword>
<comment type="caution">
    <text evidence="7">The sequence shown here is derived from an EMBL/GenBank/DDBJ whole genome shotgun (WGS) entry which is preliminary data.</text>
</comment>
<feature type="transmembrane region" description="Helical" evidence="5">
    <location>
        <begin position="251"/>
        <end position="273"/>
    </location>
</feature>
<feature type="transmembrane region" description="Helical" evidence="5">
    <location>
        <begin position="472"/>
        <end position="496"/>
    </location>
</feature>
<organism evidence="7 8">
    <name type="scientific">Polarella glacialis</name>
    <name type="common">Dinoflagellate</name>
    <dbReference type="NCBI Taxonomy" id="89957"/>
    <lineage>
        <taxon>Eukaryota</taxon>
        <taxon>Sar</taxon>
        <taxon>Alveolata</taxon>
        <taxon>Dinophyceae</taxon>
        <taxon>Suessiales</taxon>
        <taxon>Suessiaceae</taxon>
        <taxon>Polarella</taxon>
    </lineage>
</organism>
<evidence type="ECO:0000259" key="6">
    <source>
        <dbReference type="Pfam" id="PF01490"/>
    </source>
</evidence>
<comment type="subcellular location">
    <subcellularLocation>
        <location evidence="1">Membrane</location>
        <topology evidence="1">Multi-pass membrane protein</topology>
    </subcellularLocation>
</comment>
<feature type="transmembrane region" description="Helical" evidence="5">
    <location>
        <begin position="445"/>
        <end position="466"/>
    </location>
</feature>
<keyword evidence="3 5" id="KW-1133">Transmembrane helix</keyword>
<feature type="transmembrane region" description="Helical" evidence="5">
    <location>
        <begin position="143"/>
        <end position="163"/>
    </location>
</feature>
<evidence type="ECO:0000256" key="4">
    <source>
        <dbReference type="ARBA" id="ARBA00023136"/>
    </source>
</evidence>
<proteinExistence type="predicted"/>
<dbReference type="PANTHER" id="PTHR22950:SF349">
    <property type="entry name" value="AMINO ACID TRANSPORTER TRANSMEMBRANE DOMAIN-CONTAINING PROTEIN"/>
    <property type="match status" value="1"/>
</dbReference>
<keyword evidence="2 5" id="KW-0812">Transmembrane</keyword>
<feature type="transmembrane region" description="Helical" evidence="5">
    <location>
        <begin position="293"/>
        <end position="314"/>
    </location>
</feature>
<keyword evidence="4 5" id="KW-0472">Membrane</keyword>
<dbReference type="Pfam" id="PF01490">
    <property type="entry name" value="Aa_trans"/>
    <property type="match status" value="1"/>
</dbReference>
<evidence type="ECO:0000313" key="8">
    <source>
        <dbReference type="Proteomes" id="UP000654075"/>
    </source>
</evidence>
<sequence>MSCYVALQSPEAFYILLDQDADYSQDGPPLTESGPEEASSMFPTTRSLLLARCPSLEELPQQRDYKEAQDFEGRAMAIRCVRERMEGQLSLSPSSTRSEWEQQRPAADAHKVTVSEATFTMLGFFLNPFTFSMPFLFAQSGLVSLLVLLLAFILCSFTGRLLVNCLQVLKDAGVPRPGYGDVATMVSGPRFGLFMQLLAPLECFVYAFGTCIVMCKTLAVAFPSLGAESLVSASCALAVIQCAIPDKAYAYLALFSTLSLIGSLLVVFAYSTSLPEWSEKIELVVHAGLLPNSFSLAVFCIGAHCCFPMLFNAVDSKEACMQALQLGLLLWLAVAAVSGLAGYYIFGPAAQAIIIDNVGLDVQLRPYPAQVTVKALLQLFMLLHCQLKLVPVSRPIAELWNQVLGWTVDVGQGGVMSMLSGLPVFLLIGAAAYGLMDLISVVDSLCGSTLMSLNAIIFPSFAFVVICRPSGAMLWLSLSAGFLGIVLAVFVPWQYIAHYISSGYVRAMLPVN</sequence>
<dbReference type="PANTHER" id="PTHR22950">
    <property type="entry name" value="AMINO ACID TRANSPORTER"/>
    <property type="match status" value="1"/>
</dbReference>
<name>A0A813DQT7_POLGL</name>
<feature type="transmembrane region" description="Helical" evidence="5">
    <location>
        <begin position="414"/>
        <end position="433"/>
    </location>
</feature>
<feature type="transmembrane region" description="Helical" evidence="5">
    <location>
        <begin position="326"/>
        <end position="346"/>
    </location>
</feature>
<evidence type="ECO:0000256" key="5">
    <source>
        <dbReference type="SAM" id="Phobius"/>
    </source>
</evidence>
<dbReference type="GO" id="GO:0015179">
    <property type="term" value="F:L-amino acid transmembrane transporter activity"/>
    <property type="evidence" value="ECO:0007669"/>
    <property type="project" value="TreeGrafter"/>
</dbReference>
<evidence type="ECO:0000256" key="2">
    <source>
        <dbReference type="ARBA" id="ARBA00022692"/>
    </source>
</evidence>
<feature type="transmembrane region" description="Helical" evidence="5">
    <location>
        <begin position="197"/>
        <end position="219"/>
    </location>
</feature>
<reference evidence="7" key="1">
    <citation type="submission" date="2021-02" db="EMBL/GenBank/DDBJ databases">
        <authorList>
            <person name="Dougan E. K."/>
            <person name="Rhodes N."/>
            <person name="Thang M."/>
            <person name="Chan C."/>
        </authorList>
    </citation>
    <scope>NUCLEOTIDE SEQUENCE</scope>
</reference>
<accession>A0A813DQT7</accession>
<gene>
    <name evidence="7" type="ORF">PGLA1383_LOCUS8991</name>
</gene>